<evidence type="ECO:0000256" key="2">
    <source>
        <dbReference type="SAM" id="SignalP"/>
    </source>
</evidence>
<protein>
    <recommendedName>
        <fullName evidence="3">DUF6443 domain-containing protein</fullName>
    </recommendedName>
</protein>
<keyword evidence="2" id="KW-0732">Signal</keyword>
<gene>
    <name evidence="4" type="ORF">SAMN05660236_5684</name>
</gene>
<dbReference type="InterPro" id="IPR045619">
    <property type="entry name" value="DUF6443"/>
</dbReference>
<dbReference type="InterPro" id="IPR050708">
    <property type="entry name" value="T6SS_VgrG/RHS"/>
</dbReference>
<feature type="signal peptide" evidence="2">
    <location>
        <begin position="1"/>
        <end position="22"/>
    </location>
</feature>
<dbReference type="OrthoDB" id="976756at2"/>
<dbReference type="PANTHER" id="PTHR32305:SF15">
    <property type="entry name" value="PROTEIN RHSA-RELATED"/>
    <property type="match status" value="1"/>
</dbReference>
<dbReference type="PANTHER" id="PTHR32305">
    <property type="match status" value="1"/>
</dbReference>
<sequence>MRASGISLSLLMMLLFNVMAYATTDSPIAGCSLTGNNPVSSYTAYTYSLNGSLCSSAASWTVSCGSIIVDSETSTSVKIYFSNSSCSSAIIKALNSSGGTIASITITINAAQPLTGGTITTTSQAVNYNSIPAQINASLPANGTCGGYAYQWWYSVNNSTFYAITGATGQNYQPGTLTTTTYFKRTVACGYQSATTSNIATVQVYPQLVTGTISPSSQLINYNTAPSTLSISGTTGGTGVYTYQWQSAASSTGTYTAIDGATATTYTPGVLTSQAYYTVIVTSNGASVTSQPAFVSVFPKLNGGNLTPSAPTINYNTSPGPLAISNVSGGNNVYTYQWESSPTASFADKTIVATQSLTYTPPALTSTTYYRVAVNSNGVTAYSTLSKVNVYRELLAGSITPASQAVVPGGTPVQMLDDEMTGGNSQYTFQWYSSSDGISWSAIPEATGASYAPGSLAATTYYKLQVSSNGVSAMSSSAVIYVCPPLISGEVSPAVQPPVNYGTEAISLTIFNVSGGRGSYSYQWQRAINSTDWSNIPNATGSTYNPGSLTQTTYYRVMVTGGFTGYSTVAVVEVYPENIEYSTIAEASGLNYIRTRVINNEGIVNKESADQLTDVYDVTQVTQYVDGLGRPIQTVSKQGSPALNDVVNLQVYDLYNREVKKYLPFVSTQSQDGNYKLNSLPWQSDFNDEIFPGQRYYYSETVFESSPRSRIMKQGSVGLDWQPGPNVNTDRSIKKVYAFNKANEVLLIEYDPVSNNIIVNNTTYYSQNELYVNKTIDEHNAEVIEYTDREGHIVLKRVQAVAVATTVNDTNYASTYYVYDDVGNLVSVIPPEAVKLITASGSTAYPGQTDAVKDAFLKRWAFRYIYDSRRRMIQKQVPGAEAVYMVYDNRDRLVLTQDGNQRTSKQWLFTKYDELNRPIATGVKDTIGALTQIEMQTAVNNHYAKPWTKYGEVYVGNTAGNVHGYSNKSYPVYTTGATTDVNNYLTVTYYDNYDFRSLWPGNYKYMDENVSETANGIMYTQPDVEFLQVAGQLTGTKVKVLDGRNVWLKLVNYYDDRYRLIHSVADNYMGGQQRTSNVFDFTGKVLKTKTGQLTWKDFLHLSAWGNTLTCAAYNAGWGHSGTVTHQQLPAGQDGWVEVMMTETNSSRMIGFSKTNKDANYTSMDYAFYPYSDGHLYIYEGGNRVTSTYFSSYATGDVLRIERTGTAIKYYRNGTLLRTSMVASTSSLMVDVAMYTYMSTLGGIWTSFGTTITRRFVYDHAGRLLKTWHKTNWEPEILLASNEYNELGQLVDKKLHSIQATATDARQSIDYRYNIRGWITSMNNASLTQEVATNDDTGDLFGFELGYNEDIGLGNASLFNGNISAMCWSNNLGMDGVKEKAYQYSYDPMNRLTGAAYKEKSNAWALASNGGFSESDYGYDLNGNITKLTRYDERGSTVVMDNLAYDYGTGTGVSNQLLKVSDGGDKTKGFKDGSNTSNDYSYDSNGNMTSDLNKAISSISYNHLNLPLNVIAKDGHRVTYIYDAAGTKLKQEVMGEGVSKESYYTGELFYTGETKDASVVYDFNFNTNTMGWASGNIINYGWNSAGYIQGTVNSSDSQVKSGTLSIPIDKNVIIKIRMKVATKVYRAQLFFVTSSQTGISEVKSVKVPLVPVDNQFSEYIVDLSRNPYWAGTLNTLRLDPIDGGVSGNTFAVDYIKLIRTEAIGSPSLEFINHEEGRVVMNGASPEYQYHMKDHLGNVRLTFTTKQETDNSLATLETARADGESGKFLYYDEAVKLNFPLFNHTDQGDTTYYSTRLNGSENERTGLAKSISVMPGDTIYAEVYAKYLDTNSSNWSTAVTNLIASIANGTAATGTYIDGGAIGSTGGAVNPFASILNKGNETGTAPKAYLNYLVFDRDYNVLDAGFVRVSEDAKESGTDAQHEHELLLKQLVIKKPGYVYLYLSNDNMALGGSQVEVYFDDFKVEHNKSPVVQTDDYYPFGLTFNSYKRESSVLNRIKFQSQEHIDDLNLYWDSFKWRNHQPDIGRFFNVDPLAEKYLYNSPYAFSENKVTSHRELEGLEAESVNKKETDRQKKETDKELQRRNEGKTPNLNVIPKENTTNTSAKSNTTGGKFQSGDKKEESPGQQGREPFTTDRPLDIVPFDYGGGAQSAEQNIFNGSTDIPAGGVVESATLNINIEVVEGGNPQTMTVQQGNFSMDGQGAQGPTLLNVNIQDVQGSFNTSIPLNNINPNTNLSVQFSGGGSNKVNVTGAIIISGTKPKKP</sequence>
<feature type="chain" id="PRO_5012188523" description="DUF6443 domain-containing protein" evidence="2">
    <location>
        <begin position="23"/>
        <end position="2260"/>
    </location>
</feature>
<keyword evidence="5" id="KW-1185">Reference proteome</keyword>
<feature type="domain" description="DUF6443" evidence="3">
    <location>
        <begin position="606"/>
        <end position="726"/>
    </location>
</feature>
<feature type="compositionally biased region" description="Basic and acidic residues" evidence="1">
    <location>
        <begin position="2054"/>
        <end position="2084"/>
    </location>
</feature>
<feature type="compositionally biased region" description="Low complexity" evidence="1">
    <location>
        <begin position="2096"/>
        <end position="2107"/>
    </location>
</feature>
<dbReference type="Proteomes" id="UP000190961">
    <property type="component" value="Unassembled WGS sequence"/>
</dbReference>
<dbReference type="EMBL" id="FUZU01000005">
    <property type="protein sequence ID" value="SKC88761.1"/>
    <property type="molecule type" value="Genomic_DNA"/>
</dbReference>
<reference evidence="4 5" key="1">
    <citation type="submission" date="2017-02" db="EMBL/GenBank/DDBJ databases">
        <authorList>
            <person name="Peterson S.W."/>
        </authorList>
    </citation>
    <scope>NUCLEOTIDE SEQUENCE [LARGE SCALE GENOMIC DNA]</scope>
    <source>
        <strain evidence="4 5">DSM 25262</strain>
    </source>
</reference>
<dbReference type="STRING" id="688867.SAMN05660236_5684"/>
<evidence type="ECO:0000313" key="4">
    <source>
        <dbReference type="EMBL" id="SKC88761.1"/>
    </source>
</evidence>
<dbReference type="Pfam" id="PF20041">
    <property type="entry name" value="DUF6443"/>
    <property type="match status" value="1"/>
</dbReference>
<accession>A0A1T5MKL9</accession>
<name>A0A1T5MKL9_9BACT</name>
<evidence type="ECO:0000313" key="5">
    <source>
        <dbReference type="Proteomes" id="UP000190961"/>
    </source>
</evidence>
<proteinExistence type="predicted"/>
<evidence type="ECO:0000256" key="1">
    <source>
        <dbReference type="SAM" id="MobiDB-lite"/>
    </source>
</evidence>
<feature type="region of interest" description="Disordered" evidence="1">
    <location>
        <begin position="2054"/>
        <end position="2136"/>
    </location>
</feature>
<dbReference type="RefSeq" id="WP_143785977.1">
    <property type="nucleotide sequence ID" value="NZ_FUZU01000005.1"/>
</dbReference>
<dbReference type="Gene3D" id="2.180.10.10">
    <property type="entry name" value="RHS repeat-associated core"/>
    <property type="match status" value="2"/>
</dbReference>
<dbReference type="Gene3D" id="2.60.40.2700">
    <property type="match status" value="3"/>
</dbReference>
<organism evidence="4 5">
    <name type="scientific">Ohtaekwangia koreensis</name>
    <dbReference type="NCBI Taxonomy" id="688867"/>
    <lineage>
        <taxon>Bacteria</taxon>
        <taxon>Pseudomonadati</taxon>
        <taxon>Bacteroidota</taxon>
        <taxon>Cytophagia</taxon>
        <taxon>Cytophagales</taxon>
        <taxon>Fulvivirgaceae</taxon>
        <taxon>Ohtaekwangia</taxon>
    </lineage>
</organism>
<evidence type="ECO:0000259" key="3">
    <source>
        <dbReference type="Pfam" id="PF20041"/>
    </source>
</evidence>